<evidence type="ECO:0000313" key="1">
    <source>
        <dbReference type="EMBL" id="AUR82654.1"/>
    </source>
</evidence>
<reference evidence="1 2" key="1">
    <citation type="submission" date="2017-11" db="EMBL/GenBank/DDBJ databases">
        <title>A major lineage of nontailed dsDNA viruses as unrecognized killers of marine bacteria.</title>
        <authorList>
            <person name="Kauffman K.M."/>
            <person name="Hussain F.A."/>
            <person name="Yang J."/>
            <person name="Arevalo P."/>
            <person name="Brown J.M."/>
            <person name="Chang W.K."/>
            <person name="VanInsberghe D."/>
            <person name="Elsherbini J."/>
            <person name="Cutler M.B."/>
            <person name="Kelly L."/>
            <person name="Polz M.F."/>
        </authorList>
    </citation>
    <scope>NUCLEOTIDE SEQUENCE [LARGE SCALE GENOMIC DNA]</scope>
</reference>
<organism evidence="1 2">
    <name type="scientific">Vibrio phage 1.026.O._10N.222.49.C7</name>
    <dbReference type="NCBI Taxonomy" id="1881421"/>
    <lineage>
        <taxon>Viruses</taxon>
        <taxon>Duplodnaviria</taxon>
        <taxon>Heunggongvirae</taxon>
        <taxon>Uroviricota</taxon>
        <taxon>Caudoviricetes</taxon>
        <taxon>Schitoviridae</taxon>
        <taxon>Pontosvirinae</taxon>
        <taxon>Nahantvirus</taxon>
        <taxon>Nahantvirus 49C7</taxon>
    </lineage>
</organism>
<evidence type="ECO:0000313" key="2">
    <source>
        <dbReference type="Proteomes" id="UP000267098"/>
    </source>
</evidence>
<gene>
    <name evidence="1" type="ORF">NVP1026O_063</name>
</gene>
<proteinExistence type="predicted"/>
<dbReference type="EMBL" id="MG592410">
    <property type="protein sequence ID" value="AUR82654.1"/>
    <property type="molecule type" value="Genomic_DNA"/>
</dbReference>
<keyword evidence="2" id="KW-1185">Reference proteome</keyword>
<evidence type="ECO:0008006" key="3">
    <source>
        <dbReference type="Google" id="ProtNLM"/>
    </source>
</evidence>
<dbReference type="Proteomes" id="UP000267098">
    <property type="component" value="Segment"/>
</dbReference>
<accession>A0A2I7QMN0</accession>
<sequence length="158" mass="18000">MKMLITMLAAACVVGCGPMPTYKIVPVAHAKQHDAAIAWYQYHMEEINALTMEQEAMGWVYRCENGYYFSSMEIGGLSNYMNPKVSTDMKGCSEVAYMHTHPRQHVGRTADFFSPEDMKASQIWGMYMMAQENCNLRYTYLSDDRDGELLGNFTACKK</sequence>
<protein>
    <recommendedName>
        <fullName evidence="3">Membrane lipoprotein</fullName>
    </recommendedName>
</protein>
<name>A0A2I7QMN0_9CAUD</name>